<evidence type="ECO:0000259" key="8">
    <source>
        <dbReference type="PROSITE" id="PS50225"/>
    </source>
</evidence>
<dbReference type="SMART" id="SM00449">
    <property type="entry name" value="SPRY"/>
    <property type="match status" value="1"/>
</dbReference>
<dbReference type="CDD" id="cd12876">
    <property type="entry name" value="SPRY_SOCS3"/>
    <property type="match status" value="1"/>
</dbReference>
<dbReference type="InterPro" id="IPR035754">
    <property type="entry name" value="SPRY_SPSB3"/>
</dbReference>
<feature type="domain" description="SOCS box" evidence="8">
    <location>
        <begin position="262"/>
        <end position="305"/>
    </location>
</feature>
<dbReference type="SUPFAM" id="SSF158235">
    <property type="entry name" value="SOCS box-like"/>
    <property type="match status" value="1"/>
</dbReference>
<dbReference type="InterPro" id="IPR013320">
    <property type="entry name" value="ConA-like_dom_sf"/>
</dbReference>
<dbReference type="InterPro" id="IPR001496">
    <property type="entry name" value="SOCS_box"/>
</dbReference>
<evidence type="ECO:0000256" key="3">
    <source>
        <dbReference type="ARBA" id="ARBA00010910"/>
    </source>
</evidence>
<dbReference type="Gene3D" id="2.60.120.920">
    <property type="match status" value="1"/>
</dbReference>
<sequence length="305" mass="35042">MNLNTPKSQNRKFLAKVSDENIFIRGRYFNKGNRGQQIRVNKQTDIQHHSTTSQTRAVQVNFFQVTNKWILRQLKRTLVKEDHFKIKDFCIDDWVWDQYHKSPEVMLSSDLNNAYFYVDPVYQSTGTAGVRGTKGFTNGEHYWEIIFLEPPAGTSVMVGVGTQNTLLHKSNHQYVNLIGLDQESWGLSYKGTIWHDGKCQEYCEPFFDKTTVIGCQLNLYEGTLTYYINGVSQGVAFHGLDKVNVPLYPVVSSTATETELGLGARTCRYLSLQEKCFLTIKKNLIISDYDRLPLPSVMKEHIKDM</sequence>
<dbReference type="InterPro" id="IPR043136">
    <property type="entry name" value="B30.2/SPRY_sf"/>
</dbReference>
<evidence type="ECO:0000256" key="6">
    <source>
        <dbReference type="ARBA" id="ARBA00023242"/>
    </source>
</evidence>
<evidence type="ECO:0000256" key="1">
    <source>
        <dbReference type="ARBA" id="ARBA00004123"/>
    </source>
</evidence>
<dbReference type="InterPro" id="IPR050672">
    <property type="entry name" value="FBXO45-Fsn/SPSB_families"/>
</dbReference>
<gene>
    <name evidence="9" type="ORF">KUTeg_004534</name>
</gene>
<evidence type="ECO:0000256" key="5">
    <source>
        <dbReference type="ARBA" id="ARBA00022490"/>
    </source>
</evidence>
<feature type="domain" description="B30.2/SPRY" evidence="7">
    <location>
        <begin position="74"/>
        <end position="269"/>
    </location>
</feature>
<evidence type="ECO:0000259" key="7">
    <source>
        <dbReference type="PROSITE" id="PS50188"/>
    </source>
</evidence>
<dbReference type="SUPFAM" id="SSF49899">
    <property type="entry name" value="Concanavalin A-like lectins/glucanases"/>
    <property type="match status" value="1"/>
</dbReference>
<evidence type="ECO:0000256" key="4">
    <source>
        <dbReference type="ARBA" id="ARBA00014684"/>
    </source>
</evidence>
<dbReference type="PANTHER" id="PTHR12245">
    <property type="entry name" value="SPRY DOMAIN CONTAINING SOCS BOX PROTEIN"/>
    <property type="match status" value="1"/>
</dbReference>
<keyword evidence="5" id="KW-0963">Cytoplasm</keyword>
<keyword evidence="10" id="KW-1185">Reference proteome</keyword>
<comment type="caution">
    <text evidence="9">The sequence shown here is derived from an EMBL/GenBank/DDBJ whole genome shotgun (WGS) entry which is preliminary data.</text>
</comment>
<dbReference type="InterPro" id="IPR003877">
    <property type="entry name" value="SPRY_dom"/>
</dbReference>
<comment type="subcellular location">
    <subcellularLocation>
        <location evidence="2">Cytoplasm</location>
    </subcellularLocation>
    <subcellularLocation>
        <location evidence="1">Nucleus</location>
    </subcellularLocation>
</comment>
<accession>A0ABQ9FQ94</accession>
<evidence type="ECO:0000313" key="9">
    <source>
        <dbReference type="EMBL" id="KAJ8319443.1"/>
    </source>
</evidence>
<dbReference type="InterPro" id="IPR001870">
    <property type="entry name" value="B30.2/SPRY"/>
</dbReference>
<dbReference type="EMBL" id="JARBDR010000214">
    <property type="protein sequence ID" value="KAJ8319443.1"/>
    <property type="molecule type" value="Genomic_DNA"/>
</dbReference>
<comment type="similarity">
    <text evidence="3">Belongs to the SPSB family.</text>
</comment>
<dbReference type="PROSITE" id="PS50225">
    <property type="entry name" value="SOCS"/>
    <property type="match status" value="1"/>
</dbReference>
<reference evidence="9 10" key="1">
    <citation type="submission" date="2022-12" db="EMBL/GenBank/DDBJ databases">
        <title>Chromosome-level genome of Tegillarca granosa.</title>
        <authorList>
            <person name="Kim J."/>
        </authorList>
    </citation>
    <scope>NUCLEOTIDE SEQUENCE [LARGE SCALE GENOMIC DNA]</scope>
    <source>
        <strain evidence="9">Teg-2019</strain>
        <tissue evidence="9">Adductor muscle</tissue>
    </source>
</reference>
<protein>
    <recommendedName>
        <fullName evidence="4">SPRY domain-containing SOCS box protein 3</fullName>
    </recommendedName>
</protein>
<dbReference type="PROSITE" id="PS50188">
    <property type="entry name" value="B302_SPRY"/>
    <property type="match status" value="1"/>
</dbReference>
<evidence type="ECO:0000256" key="2">
    <source>
        <dbReference type="ARBA" id="ARBA00004496"/>
    </source>
</evidence>
<organism evidence="9 10">
    <name type="scientific">Tegillarca granosa</name>
    <name type="common">Malaysian cockle</name>
    <name type="synonym">Anadara granosa</name>
    <dbReference type="NCBI Taxonomy" id="220873"/>
    <lineage>
        <taxon>Eukaryota</taxon>
        <taxon>Metazoa</taxon>
        <taxon>Spiralia</taxon>
        <taxon>Lophotrochozoa</taxon>
        <taxon>Mollusca</taxon>
        <taxon>Bivalvia</taxon>
        <taxon>Autobranchia</taxon>
        <taxon>Pteriomorphia</taxon>
        <taxon>Arcoida</taxon>
        <taxon>Arcoidea</taxon>
        <taxon>Arcidae</taxon>
        <taxon>Tegillarca</taxon>
    </lineage>
</organism>
<dbReference type="PANTHER" id="PTHR12245:SF16">
    <property type="entry name" value="SPRY DOMAIN-CONTAINING SOCS BOX PROTEIN 3-LIKE"/>
    <property type="match status" value="1"/>
</dbReference>
<dbReference type="Pfam" id="PF00622">
    <property type="entry name" value="SPRY"/>
    <property type="match status" value="1"/>
</dbReference>
<name>A0ABQ9FQ94_TEGGR</name>
<keyword evidence="6" id="KW-0539">Nucleus</keyword>
<proteinExistence type="inferred from homology"/>
<evidence type="ECO:0000313" key="10">
    <source>
        <dbReference type="Proteomes" id="UP001217089"/>
    </source>
</evidence>
<dbReference type="Proteomes" id="UP001217089">
    <property type="component" value="Unassembled WGS sequence"/>
</dbReference>
<dbReference type="InterPro" id="IPR036036">
    <property type="entry name" value="SOCS_box-like_dom_sf"/>
</dbReference>